<dbReference type="Pfam" id="PF16921">
    <property type="entry name" value="Tex_YqgF"/>
    <property type="match status" value="1"/>
</dbReference>
<evidence type="ECO:0000313" key="5">
    <source>
        <dbReference type="Proteomes" id="UP000225605"/>
    </source>
</evidence>
<dbReference type="Pfam" id="PF22706">
    <property type="entry name" value="Tex_central_region"/>
    <property type="match status" value="1"/>
</dbReference>
<dbReference type="EMBL" id="NIBT01000005">
    <property type="protein sequence ID" value="PHM25604.1"/>
    <property type="molecule type" value="Genomic_DNA"/>
</dbReference>
<dbReference type="GO" id="GO:0006412">
    <property type="term" value="P:translation"/>
    <property type="evidence" value="ECO:0007669"/>
    <property type="project" value="TreeGrafter"/>
</dbReference>
<dbReference type="InterPro" id="IPR050437">
    <property type="entry name" value="Ribos_protein_bS1-like"/>
</dbReference>
<dbReference type="GO" id="GO:0003735">
    <property type="term" value="F:structural constituent of ribosome"/>
    <property type="evidence" value="ECO:0007669"/>
    <property type="project" value="TreeGrafter"/>
</dbReference>
<feature type="compositionally biased region" description="Basic and acidic residues" evidence="1">
    <location>
        <begin position="728"/>
        <end position="743"/>
    </location>
</feature>
<dbReference type="EMBL" id="RAQI01000007">
    <property type="protein sequence ID" value="RKE87313.1"/>
    <property type="molecule type" value="Genomic_DNA"/>
</dbReference>
<keyword evidence="6" id="KW-1185">Reference proteome</keyword>
<dbReference type="InterPro" id="IPR018974">
    <property type="entry name" value="Tex-like_N"/>
</dbReference>
<dbReference type="SUPFAM" id="SSF53098">
    <property type="entry name" value="Ribonuclease H-like"/>
    <property type="match status" value="1"/>
</dbReference>
<dbReference type="InterPro" id="IPR044146">
    <property type="entry name" value="S1_Tex"/>
</dbReference>
<dbReference type="InterPro" id="IPR003029">
    <property type="entry name" value="S1_domain"/>
</dbReference>
<dbReference type="RefSeq" id="WP_099131786.1">
    <property type="nucleotide sequence ID" value="NZ_CAWNOJ010000064.1"/>
</dbReference>
<dbReference type="PROSITE" id="PS50126">
    <property type="entry name" value="S1"/>
    <property type="match status" value="1"/>
</dbReference>
<dbReference type="SUPFAM" id="SSF50249">
    <property type="entry name" value="Nucleic acid-binding proteins"/>
    <property type="match status" value="1"/>
</dbReference>
<dbReference type="GO" id="GO:0006139">
    <property type="term" value="P:nucleobase-containing compound metabolic process"/>
    <property type="evidence" value="ECO:0007669"/>
    <property type="project" value="InterPro"/>
</dbReference>
<dbReference type="CDD" id="cd05685">
    <property type="entry name" value="S1_Tex"/>
    <property type="match status" value="1"/>
</dbReference>
<dbReference type="FunFam" id="2.40.50.140:FF:000051">
    <property type="entry name" value="RNA-binding transcriptional accessory protein"/>
    <property type="match status" value="1"/>
</dbReference>
<dbReference type="SMART" id="SM00316">
    <property type="entry name" value="S1"/>
    <property type="match status" value="1"/>
</dbReference>
<dbReference type="GO" id="GO:0005840">
    <property type="term" value="C:ribosome"/>
    <property type="evidence" value="ECO:0007669"/>
    <property type="project" value="UniProtKB-KW"/>
</dbReference>
<dbReference type="Gene3D" id="3.30.420.140">
    <property type="entry name" value="YqgF/RNase H-like domain"/>
    <property type="match status" value="1"/>
</dbReference>
<dbReference type="Pfam" id="PF00575">
    <property type="entry name" value="S1"/>
    <property type="match status" value="1"/>
</dbReference>
<evidence type="ECO:0000313" key="6">
    <source>
        <dbReference type="Proteomes" id="UP000283568"/>
    </source>
</evidence>
<dbReference type="InterPro" id="IPR010994">
    <property type="entry name" value="RuvA_2-like"/>
</dbReference>
<keyword evidence="3" id="KW-0687">Ribonucleoprotein</keyword>
<name>A0A2D0IUL6_9GAMM</name>
<reference evidence="3 5" key="1">
    <citation type="journal article" date="2017" name="Nat. Microbiol.">
        <title>Natural product diversity associated with the nematode symbionts Photorhabdus and Xenorhabdus.</title>
        <authorList>
            <person name="Tobias N.J."/>
            <person name="Wolff H."/>
            <person name="Djahanschiri B."/>
            <person name="Grundmann F."/>
            <person name="Kronenwerth M."/>
            <person name="Shi Y.M."/>
            <person name="Simonyi S."/>
            <person name="Grun P."/>
            <person name="Shapiro-Ilan D."/>
            <person name="Pidot S.J."/>
            <person name="Stinear T.P."/>
            <person name="Ebersberger I."/>
            <person name="Bode H.B."/>
        </authorList>
    </citation>
    <scope>NUCLEOTIDE SEQUENCE [LARGE SCALE GENOMIC DNA]</scope>
    <source>
        <strain evidence="3 5">DSM 16337</strain>
    </source>
</reference>
<dbReference type="FunFam" id="3.30.420.140:FF:000001">
    <property type="entry name" value="RNA-binding transcriptional accessory protein"/>
    <property type="match status" value="1"/>
</dbReference>
<dbReference type="PANTHER" id="PTHR10724:SF10">
    <property type="entry name" value="S1 RNA-BINDING DOMAIN-CONTAINING PROTEIN 1"/>
    <property type="match status" value="1"/>
</dbReference>
<proteinExistence type="predicted"/>
<dbReference type="InterPro" id="IPR006641">
    <property type="entry name" value="YqgF/RNaseH-like_dom"/>
</dbReference>
<dbReference type="FunFam" id="1.10.150.310:FF:000001">
    <property type="entry name" value="RNA-binding transcriptional accessory protein"/>
    <property type="match status" value="1"/>
</dbReference>
<evidence type="ECO:0000313" key="3">
    <source>
        <dbReference type="EMBL" id="PHM25604.1"/>
    </source>
</evidence>
<dbReference type="InterPro" id="IPR023323">
    <property type="entry name" value="Tex-like_dom_sf"/>
</dbReference>
<feature type="region of interest" description="Disordered" evidence="1">
    <location>
        <begin position="720"/>
        <end position="778"/>
    </location>
</feature>
<dbReference type="InterPro" id="IPR012340">
    <property type="entry name" value="NA-bd_OB-fold"/>
</dbReference>
<dbReference type="InterPro" id="IPR055179">
    <property type="entry name" value="Tex-like_central_region"/>
</dbReference>
<dbReference type="Proteomes" id="UP000283568">
    <property type="component" value="Unassembled WGS sequence"/>
</dbReference>
<feature type="domain" description="S1 motif" evidence="2">
    <location>
        <begin position="650"/>
        <end position="719"/>
    </location>
</feature>
<dbReference type="InterPro" id="IPR023319">
    <property type="entry name" value="Tex-like_HTH_dom_sf"/>
</dbReference>
<sequence>MNESLSRIIAGELQAQPQQILAAITLLDEGNTVPFIARYRKEATGGLDDTQLRQLESRLGYLRELSNRRQTILKSIEEQGKLTVELAEAINATLSKTELEDLYLPYKPKRRTRGQAAIEAGLEPLADLLWQDPQQEPELAAAAYVNADKGVADTKAALDGARYILMERFAEDATLLAKVREYLWKNAHLVSKVVEGKEEEGVKFSDYFDHHETIATVPSHRALAMFRGRNEGTLQLSLNADPQFEEAPKESYCEQIITDHLNLRLNNAPADNWRKAVVSWTWRIKVLLHLETELMGTLREKAENEAINVFARNLNDLLMAAPAGMRSTMGLDPGLRTGVKVAVVDATGKLIATDTIYPHTGQENKAAAIVAALCTKHQVELVAIGNGTASRETERFFVNVQKQYPDVTAQKVVVSEAGASVYSASELAALEFPDLDVSLRGAVSIARRLQDPLAELVKIEPKSIGVGQYQHDVSQTLLAKKLDNVVEDCVNSVGVDLNTASVALLTRVAGLTRTVAQNIVNWRDENGRFGNRNQLLKVTRLGPKAFLQCAGFLRINQGDNPLDASTVHPEAYPVVEKILATTQQTLPELMGNPANLRNLSAQEFTTEKFGIPTVTDILKELEKPGRDPRPEFKTATFADGVETMNDLQAGMILEGTVTNVTNFGAFVDIGVHQDGLVHISSLSDRFVEDPHTVVKTGDIVKVKVMDVDLNRKRIALTMRLDEQPGETQARRSSQEGNRQDRNNRNSNGRNRPISRSGSAPLANSAMSDALAAAFNRKR</sequence>
<organism evidence="3 5">
    <name type="scientific">Xenorhabdus ehlersii</name>
    <dbReference type="NCBI Taxonomy" id="290111"/>
    <lineage>
        <taxon>Bacteria</taxon>
        <taxon>Pseudomonadati</taxon>
        <taxon>Pseudomonadota</taxon>
        <taxon>Gammaproteobacteria</taxon>
        <taxon>Enterobacterales</taxon>
        <taxon>Morganellaceae</taxon>
        <taxon>Xenorhabdus</taxon>
    </lineage>
</organism>
<dbReference type="InterPro" id="IPR041692">
    <property type="entry name" value="HHH_9"/>
</dbReference>
<dbReference type="Gene3D" id="1.10.150.310">
    <property type="entry name" value="Tex RuvX-like domain-like"/>
    <property type="match status" value="1"/>
</dbReference>
<dbReference type="FunFam" id="1.10.10.650:FF:000001">
    <property type="entry name" value="S1 RNA-binding domain 1"/>
    <property type="match status" value="1"/>
</dbReference>
<dbReference type="InterPro" id="IPR012337">
    <property type="entry name" value="RNaseH-like_sf"/>
</dbReference>
<reference evidence="4 6" key="2">
    <citation type="submission" date="2018-09" db="EMBL/GenBank/DDBJ databases">
        <title>Genomic Encyclopedia of Archaeal and Bacterial Type Strains, Phase II (KMG-II): from individual species to whole genera.</title>
        <authorList>
            <person name="Goeker M."/>
        </authorList>
    </citation>
    <scope>NUCLEOTIDE SEQUENCE [LARGE SCALE GENOMIC DNA]</scope>
    <source>
        <strain evidence="4 6">DSM 16337</strain>
    </source>
</reference>
<dbReference type="SUPFAM" id="SSF158832">
    <property type="entry name" value="Tex N-terminal region-like"/>
    <property type="match status" value="1"/>
</dbReference>
<comment type="caution">
    <text evidence="3">The sequence shown here is derived from an EMBL/GenBank/DDBJ whole genome shotgun (WGS) entry which is preliminary data.</text>
</comment>
<dbReference type="Gene3D" id="1.10.3500.10">
    <property type="entry name" value="Tex N-terminal region-like"/>
    <property type="match status" value="1"/>
</dbReference>
<dbReference type="OrthoDB" id="9804714at2"/>
<dbReference type="AlphaFoldDB" id="A0A2D0IUL6"/>
<dbReference type="PANTHER" id="PTHR10724">
    <property type="entry name" value="30S RIBOSOMAL PROTEIN S1"/>
    <property type="match status" value="1"/>
</dbReference>
<dbReference type="SMART" id="SM00732">
    <property type="entry name" value="YqgFc"/>
    <property type="match status" value="1"/>
</dbReference>
<dbReference type="SUPFAM" id="SSF47781">
    <property type="entry name" value="RuvA domain 2-like"/>
    <property type="match status" value="2"/>
</dbReference>
<evidence type="ECO:0000313" key="4">
    <source>
        <dbReference type="EMBL" id="RKE87313.1"/>
    </source>
</evidence>
<dbReference type="Proteomes" id="UP000225605">
    <property type="component" value="Unassembled WGS sequence"/>
</dbReference>
<accession>A0A2D0IUL6</accession>
<evidence type="ECO:0000259" key="2">
    <source>
        <dbReference type="PROSITE" id="PS50126"/>
    </source>
</evidence>
<gene>
    <name evidence="4" type="ORF">BDE27_3650</name>
    <name evidence="3" type="ORF">Xehl_01231</name>
</gene>
<dbReference type="Pfam" id="PF09371">
    <property type="entry name" value="Tex_N"/>
    <property type="match status" value="1"/>
</dbReference>
<dbReference type="InterPro" id="IPR037027">
    <property type="entry name" value="YqgF/RNaseH-like_dom_sf"/>
</dbReference>
<dbReference type="GO" id="GO:0003729">
    <property type="term" value="F:mRNA binding"/>
    <property type="evidence" value="ECO:0007669"/>
    <property type="project" value="UniProtKB-ARBA"/>
</dbReference>
<dbReference type="Pfam" id="PF17674">
    <property type="entry name" value="HHH_9"/>
    <property type="match status" value="1"/>
</dbReference>
<dbReference type="InterPro" id="IPR032639">
    <property type="entry name" value="Tex_YqgF"/>
</dbReference>
<feature type="compositionally biased region" description="Low complexity" evidence="1">
    <location>
        <begin position="744"/>
        <end position="778"/>
    </location>
</feature>
<dbReference type="Gene3D" id="1.10.10.650">
    <property type="entry name" value="RuvA domain 2-like"/>
    <property type="match status" value="1"/>
</dbReference>
<dbReference type="Gene3D" id="2.40.50.140">
    <property type="entry name" value="Nucleic acid-binding proteins"/>
    <property type="match status" value="1"/>
</dbReference>
<dbReference type="Pfam" id="PF12836">
    <property type="entry name" value="HHH_3"/>
    <property type="match status" value="1"/>
</dbReference>
<keyword evidence="3" id="KW-0689">Ribosomal protein</keyword>
<protein>
    <submittedName>
        <fullName evidence="3">30S ribosomal protein S1</fullName>
    </submittedName>
</protein>
<evidence type="ECO:0000256" key="1">
    <source>
        <dbReference type="SAM" id="MobiDB-lite"/>
    </source>
</evidence>
<dbReference type="GO" id="GO:0005829">
    <property type="term" value="C:cytosol"/>
    <property type="evidence" value="ECO:0007669"/>
    <property type="project" value="TreeGrafter"/>
</dbReference>